<dbReference type="GO" id="GO:0007219">
    <property type="term" value="P:Notch signaling pathway"/>
    <property type="evidence" value="ECO:0007669"/>
    <property type="project" value="UniProtKB-KW"/>
</dbReference>
<dbReference type="STRING" id="13249.T1I6J4"/>
<dbReference type="InterPro" id="IPR039922">
    <property type="entry name" value="POFUT1"/>
</dbReference>
<dbReference type="InParanoid" id="T1I6J4"/>
<evidence type="ECO:0000256" key="15">
    <source>
        <dbReference type="ARBA" id="ARBA00047273"/>
    </source>
</evidence>
<dbReference type="GO" id="GO:0006004">
    <property type="term" value="P:fucose metabolic process"/>
    <property type="evidence" value="ECO:0007669"/>
    <property type="project" value="UniProtKB-KW"/>
</dbReference>
<dbReference type="GO" id="GO:0046922">
    <property type="term" value="F:peptide-O-fucosyltransferase activity"/>
    <property type="evidence" value="ECO:0007669"/>
    <property type="project" value="UniProtKB-EC"/>
</dbReference>
<evidence type="ECO:0000256" key="2">
    <source>
        <dbReference type="ARBA" id="ARBA00004922"/>
    </source>
</evidence>
<dbReference type="EC" id="2.4.1.221" evidence="4"/>
<dbReference type="EnsemblMetazoa" id="RPRC011915-RA">
    <property type="protein sequence ID" value="RPRC011915-PA"/>
    <property type="gene ID" value="RPRC011915"/>
</dbReference>
<evidence type="ECO:0000256" key="11">
    <source>
        <dbReference type="ARBA" id="ARBA00023180"/>
    </source>
</evidence>
<accession>T1I6J4</accession>
<dbReference type="InterPro" id="IPR019378">
    <property type="entry name" value="GDP-Fuc_O-FucTrfase"/>
</dbReference>
<comment type="catalytic activity">
    <reaction evidence="16">
        <text>L-seryl-[protein] + GDP-beta-L-fucose = 3-O-(alpha-L-fucosyl)-L-seryl-[protein] + GDP + H(+)</text>
        <dbReference type="Rhea" id="RHEA:63644"/>
        <dbReference type="Rhea" id="RHEA-COMP:9863"/>
        <dbReference type="Rhea" id="RHEA-COMP:17914"/>
        <dbReference type="ChEBI" id="CHEBI:15378"/>
        <dbReference type="ChEBI" id="CHEBI:29999"/>
        <dbReference type="ChEBI" id="CHEBI:57273"/>
        <dbReference type="ChEBI" id="CHEBI:58189"/>
        <dbReference type="ChEBI" id="CHEBI:189632"/>
        <dbReference type="EC" id="2.4.1.221"/>
    </reaction>
    <physiologicalReaction direction="left-to-right" evidence="16">
        <dbReference type="Rhea" id="RHEA:63645"/>
    </physiologicalReaction>
</comment>
<evidence type="ECO:0000256" key="5">
    <source>
        <dbReference type="ARBA" id="ARBA00021745"/>
    </source>
</evidence>
<evidence type="ECO:0000313" key="18">
    <source>
        <dbReference type="Proteomes" id="UP000015103"/>
    </source>
</evidence>
<dbReference type="PANTHER" id="PTHR21420:SF10">
    <property type="entry name" value="GDP-FUCOSE PROTEIN O-FUCOSYLTRANSFERASE 1"/>
    <property type="match status" value="1"/>
</dbReference>
<comment type="catalytic activity">
    <reaction evidence="15">
        <text>L-threonyl-[protein] + GDP-beta-L-fucose = 3-O-(alpha-L-fucosyl)-L-threonyl-[protein] + GDP + H(+)</text>
        <dbReference type="Rhea" id="RHEA:70491"/>
        <dbReference type="Rhea" id="RHEA-COMP:11060"/>
        <dbReference type="Rhea" id="RHEA-COMP:17915"/>
        <dbReference type="ChEBI" id="CHEBI:15378"/>
        <dbReference type="ChEBI" id="CHEBI:30013"/>
        <dbReference type="ChEBI" id="CHEBI:57273"/>
        <dbReference type="ChEBI" id="CHEBI:58189"/>
        <dbReference type="ChEBI" id="CHEBI:189631"/>
        <dbReference type="EC" id="2.4.1.221"/>
    </reaction>
    <physiologicalReaction direction="left-to-right" evidence="15">
        <dbReference type="Rhea" id="RHEA:70492"/>
    </physiologicalReaction>
</comment>
<keyword evidence="7" id="KW-0808">Transferase</keyword>
<evidence type="ECO:0000256" key="16">
    <source>
        <dbReference type="ARBA" id="ARBA00048647"/>
    </source>
</evidence>
<evidence type="ECO:0000256" key="10">
    <source>
        <dbReference type="ARBA" id="ARBA00023157"/>
    </source>
</evidence>
<keyword evidence="12" id="KW-0294">Fucose metabolism</keyword>
<evidence type="ECO:0000256" key="9">
    <source>
        <dbReference type="ARBA" id="ARBA00022976"/>
    </source>
</evidence>
<proteinExistence type="inferred from homology"/>
<dbReference type="RefSeq" id="XP_073987604.1">
    <property type="nucleotide sequence ID" value="XM_074131503.1"/>
</dbReference>
<name>T1I6J4_RHOPR</name>
<dbReference type="EMBL" id="ACPB03019923">
    <property type="status" value="NOT_ANNOTATED_CDS"/>
    <property type="molecule type" value="Genomic_DNA"/>
</dbReference>
<dbReference type="CDD" id="cd11302">
    <property type="entry name" value="O-FucT-1"/>
    <property type="match status" value="1"/>
</dbReference>
<reference evidence="17" key="1">
    <citation type="submission" date="2015-05" db="UniProtKB">
        <authorList>
            <consortium name="EnsemblMetazoa"/>
        </authorList>
    </citation>
    <scope>IDENTIFICATION</scope>
</reference>
<dbReference type="GO" id="GO:0005783">
    <property type="term" value="C:endoplasmic reticulum"/>
    <property type="evidence" value="ECO:0007669"/>
    <property type="project" value="UniProtKB-SubCell"/>
</dbReference>
<keyword evidence="10" id="KW-1015">Disulfide bond</keyword>
<dbReference type="Gene3D" id="3.40.50.11340">
    <property type="match status" value="1"/>
</dbReference>
<keyword evidence="9" id="KW-0914">Notch signaling pathway</keyword>
<comment type="pathway">
    <text evidence="2">Protein modification; protein glycosylation.</text>
</comment>
<comment type="subcellular location">
    <subcellularLocation>
        <location evidence="1">Endoplasmic reticulum</location>
    </subcellularLocation>
</comment>
<sequence>MLSTSVLGLFFFLLFPSMYFFVDPNGYIVYCPCMGRFGNQADHFLGALGFAKGLNRTLILPPWVEYKYGQPKSNQVPFDTYFKIEPLQKFHRVMLMHDFMKEIAPHVWPPEKRISFCYMARSNSGDCGAKEGNPFGPFWNTFNIDFTSSELYGPLHYDVYHSKIAKQWHDKYPSDQYPVLAFAGAPASFPVQEENTVLQKYLVWSDNVTKEVEDFLNNNLPKGSFIAIHLRNGIDWVNACEHVRGSPSLFSAVQCLGYRGEGGENTYEMCLPDSNLIIKQIKRVARGMSHLVAIVVASDSNHMIPELTKAFSRMEVKIVKVKGSTPHIDLAIMGRANQFIANCISSFSAFAVRARTARGLPSQFWAYPSPRQNSVNNNRHDEL</sequence>
<dbReference type="PANTHER" id="PTHR21420">
    <property type="entry name" value="GDP-FUCOSE PROTEIN O-FUCOSYLTRANSFERASE 1"/>
    <property type="match status" value="1"/>
</dbReference>
<evidence type="ECO:0000256" key="3">
    <source>
        <dbReference type="ARBA" id="ARBA00010626"/>
    </source>
</evidence>
<dbReference type="UniPathway" id="UPA00378"/>
<keyword evidence="8" id="KW-0256">Endoplasmic reticulum</keyword>
<comment type="similarity">
    <text evidence="3">Belongs to the glycosyltransferase 65 family.</text>
</comment>
<evidence type="ECO:0000256" key="12">
    <source>
        <dbReference type="ARBA" id="ARBA00023253"/>
    </source>
</evidence>
<organism evidence="17 18">
    <name type="scientific">Rhodnius prolixus</name>
    <name type="common">Triatomid bug</name>
    <dbReference type="NCBI Taxonomy" id="13249"/>
    <lineage>
        <taxon>Eukaryota</taxon>
        <taxon>Metazoa</taxon>
        <taxon>Ecdysozoa</taxon>
        <taxon>Arthropoda</taxon>
        <taxon>Hexapoda</taxon>
        <taxon>Insecta</taxon>
        <taxon>Pterygota</taxon>
        <taxon>Neoptera</taxon>
        <taxon>Paraneoptera</taxon>
        <taxon>Hemiptera</taxon>
        <taxon>Heteroptera</taxon>
        <taxon>Panheteroptera</taxon>
        <taxon>Cimicomorpha</taxon>
        <taxon>Reduviidae</taxon>
        <taxon>Triatominae</taxon>
        <taxon>Rhodnius</taxon>
    </lineage>
</organism>
<keyword evidence="13" id="KW-0119">Carbohydrate metabolism</keyword>
<dbReference type="HOGENOM" id="CLU_039551_0_0_1"/>
<evidence type="ECO:0000256" key="7">
    <source>
        <dbReference type="ARBA" id="ARBA00022679"/>
    </source>
</evidence>
<dbReference type="Gene3D" id="3.40.50.11350">
    <property type="match status" value="1"/>
</dbReference>
<evidence type="ECO:0000256" key="4">
    <source>
        <dbReference type="ARBA" id="ARBA00012196"/>
    </source>
</evidence>
<dbReference type="GeneID" id="141455975"/>
<dbReference type="OMA" id="KWQAKYP"/>
<dbReference type="eggNOG" id="KOG3849">
    <property type="taxonomic scope" value="Eukaryota"/>
</dbReference>
<evidence type="ECO:0000256" key="6">
    <source>
        <dbReference type="ARBA" id="ARBA00022676"/>
    </source>
</evidence>
<dbReference type="Pfam" id="PF10250">
    <property type="entry name" value="O-FucT"/>
    <property type="match status" value="1"/>
</dbReference>
<dbReference type="VEuPathDB" id="VectorBase:RPRC011915"/>
<evidence type="ECO:0000256" key="13">
    <source>
        <dbReference type="ARBA" id="ARBA00023277"/>
    </source>
</evidence>
<evidence type="ECO:0000313" key="17">
    <source>
        <dbReference type="EnsemblMetazoa" id="RPRC011915-PA"/>
    </source>
</evidence>
<dbReference type="AlphaFoldDB" id="T1I6J4"/>
<protein>
    <recommendedName>
        <fullName evidence="5">GDP-fucose protein O-fucosyltransferase 1</fullName>
        <ecNumber evidence="4">2.4.1.221</ecNumber>
    </recommendedName>
    <alternativeName>
        <fullName evidence="14">Peptide-O-fucosyltransferase 1</fullName>
    </alternativeName>
</protein>
<keyword evidence="6" id="KW-0328">Glycosyltransferase</keyword>
<dbReference type="FunCoup" id="T1I6J4">
    <property type="interactions" value="816"/>
</dbReference>
<evidence type="ECO:0000256" key="14">
    <source>
        <dbReference type="ARBA" id="ARBA00033080"/>
    </source>
</evidence>
<keyword evidence="11" id="KW-0325">Glycoprotein</keyword>
<evidence type="ECO:0000256" key="1">
    <source>
        <dbReference type="ARBA" id="ARBA00004240"/>
    </source>
</evidence>
<evidence type="ECO:0000256" key="8">
    <source>
        <dbReference type="ARBA" id="ARBA00022824"/>
    </source>
</evidence>
<dbReference type="Proteomes" id="UP000015103">
    <property type="component" value="Unassembled WGS sequence"/>
</dbReference>
<keyword evidence="18" id="KW-1185">Reference proteome</keyword>